<feature type="non-terminal residue" evidence="2">
    <location>
        <position position="1"/>
    </location>
</feature>
<comment type="caution">
    <text evidence="2">The sequence shown here is derived from an EMBL/GenBank/DDBJ whole genome shotgun (WGS) entry which is preliminary data.</text>
</comment>
<dbReference type="AlphaFoldDB" id="A0A9Q0IDP2"/>
<keyword evidence="3" id="KW-1185">Reference proteome</keyword>
<dbReference type="EMBL" id="JANIIK010000112">
    <property type="protein sequence ID" value="KAJ3593081.1"/>
    <property type="molecule type" value="Genomic_DNA"/>
</dbReference>
<protein>
    <submittedName>
        <fullName evidence="2">Uncharacterized protein</fullName>
    </submittedName>
</protein>
<organism evidence="2 3">
    <name type="scientific">Muraenolepis orangiensis</name>
    <name type="common">Patagonian moray cod</name>
    <dbReference type="NCBI Taxonomy" id="630683"/>
    <lineage>
        <taxon>Eukaryota</taxon>
        <taxon>Metazoa</taxon>
        <taxon>Chordata</taxon>
        <taxon>Craniata</taxon>
        <taxon>Vertebrata</taxon>
        <taxon>Euteleostomi</taxon>
        <taxon>Actinopterygii</taxon>
        <taxon>Neopterygii</taxon>
        <taxon>Teleostei</taxon>
        <taxon>Neoteleostei</taxon>
        <taxon>Acanthomorphata</taxon>
        <taxon>Zeiogadaria</taxon>
        <taxon>Gadariae</taxon>
        <taxon>Gadiformes</taxon>
        <taxon>Muraenolepidoidei</taxon>
        <taxon>Muraenolepididae</taxon>
        <taxon>Muraenolepis</taxon>
    </lineage>
</organism>
<gene>
    <name evidence="2" type="ORF">NHX12_005418</name>
</gene>
<evidence type="ECO:0000313" key="3">
    <source>
        <dbReference type="Proteomes" id="UP001148018"/>
    </source>
</evidence>
<evidence type="ECO:0000256" key="1">
    <source>
        <dbReference type="SAM" id="MobiDB-lite"/>
    </source>
</evidence>
<proteinExistence type="predicted"/>
<accession>A0A9Q0IDP2</accession>
<dbReference type="Proteomes" id="UP001148018">
    <property type="component" value="Unassembled WGS sequence"/>
</dbReference>
<reference evidence="2" key="1">
    <citation type="submission" date="2022-07" db="EMBL/GenBank/DDBJ databases">
        <title>Chromosome-level genome of Muraenolepis orangiensis.</title>
        <authorList>
            <person name="Kim J."/>
        </authorList>
    </citation>
    <scope>NUCLEOTIDE SEQUENCE</scope>
    <source>
        <strain evidence="2">KU_S4_2022</strain>
        <tissue evidence="2">Muscle</tissue>
    </source>
</reference>
<feature type="region of interest" description="Disordered" evidence="1">
    <location>
        <begin position="34"/>
        <end position="81"/>
    </location>
</feature>
<sequence length="81" mass="8535">MFKAPRTPSPYSLPSPRASIVPRLIQHLNPDLGRVAAGPLAPQCPGETSDQENGKMEGDDGMSDGRNVPEDGASVSLHRVG</sequence>
<name>A0A9Q0IDP2_9TELE</name>
<evidence type="ECO:0000313" key="2">
    <source>
        <dbReference type="EMBL" id="KAJ3593081.1"/>
    </source>
</evidence>